<dbReference type="Pfam" id="PF07081">
    <property type="entry name" value="DUF1349"/>
    <property type="match status" value="1"/>
</dbReference>
<proteinExistence type="predicted"/>
<feature type="signal peptide" evidence="1">
    <location>
        <begin position="1"/>
        <end position="18"/>
    </location>
</feature>
<dbReference type="EMBL" id="CP044016">
    <property type="protein sequence ID" value="QES88164.1"/>
    <property type="molecule type" value="Genomic_DNA"/>
</dbReference>
<reference evidence="2 3" key="1">
    <citation type="submission" date="2019-09" db="EMBL/GenBank/DDBJ databases">
        <title>Complete genome sequence of Arachidicoccus sp. B3-10 isolated from apple orchard soil.</title>
        <authorList>
            <person name="Kim H.S."/>
            <person name="Han K.-I."/>
            <person name="Suh M.K."/>
            <person name="Lee K.C."/>
            <person name="Eom M.K."/>
            <person name="Kim J.-S."/>
            <person name="Kang S.W."/>
            <person name="Sin Y."/>
            <person name="Lee J.-S."/>
        </authorList>
    </citation>
    <scope>NUCLEOTIDE SEQUENCE [LARGE SCALE GENOMIC DNA]</scope>
    <source>
        <strain evidence="2 3">B3-10</strain>
    </source>
</reference>
<dbReference type="PANTHER" id="PTHR35332:SF2">
    <property type="entry name" value="REGULATION OF ENOLASE PROTEIN 1"/>
    <property type="match status" value="1"/>
</dbReference>
<evidence type="ECO:0000313" key="2">
    <source>
        <dbReference type="EMBL" id="QES88164.1"/>
    </source>
</evidence>
<dbReference type="Proteomes" id="UP000292424">
    <property type="component" value="Chromosome"/>
</dbReference>
<dbReference type="PANTHER" id="PTHR35332">
    <property type="entry name" value="REGULATION OF ENOLASE PROTEIN 1"/>
    <property type="match status" value="1"/>
</dbReference>
<dbReference type="RefSeq" id="WP_131329051.1">
    <property type="nucleotide sequence ID" value="NZ_CP044016.1"/>
</dbReference>
<dbReference type="InterPro" id="IPR013320">
    <property type="entry name" value="ConA-like_dom_sf"/>
</dbReference>
<dbReference type="InterPro" id="IPR015987">
    <property type="entry name" value="UCP022704"/>
</dbReference>
<keyword evidence="1" id="KW-0732">Signal</keyword>
<dbReference type="SUPFAM" id="SSF49899">
    <property type="entry name" value="Concanavalin A-like lectins/glucanases"/>
    <property type="match status" value="1"/>
</dbReference>
<dbReference type="Gene3D" id="2.60.120.200">
    <property type="match status" value="1"/>
</dbReference>
<keyword evidence="3" id="KW-1185">Reference proteome</keyword>
<organism evidence="2 3">
    <name type="scientific">Rhizosphaericola mali</name>
    <dbReference type="NCBI Taxonomy" id="2545455"/>
    <lineage>
        <taxon>Bacteria</taxon>
        <taxon>Pseudomonadati</taxon>
        <taxon>Bacteroidota</taxon>
        <taxon>Chitinophagia</taxon>
        <taxon>Chitinophagales</taxon>
        <taxon>Chitinophagaceae</taxon>
        <taxon>Rhizosphaericola</taxon>
    </lineage>
</organism>
<dbReference type="KEGG" id="arac:E0W69_005615"/>
<dbReference type="OrthoDB" id="9814707at2"/>
<dbReference type="GO" id="GO:0004553">
    <property type="term" value="F:hydrolase activity, hydrolyzing O-glycosyl compounds"/>
    <property type="evidence" value="ECO:0007669"/>
    <property type="project" value="UniProtKB-ARBA"/>
</dbReference>
<sequence>MKKIIFALAFFVSLQQLSAQKLDKLQWFNEPTKWEVKDNSLSMFVTPKTDYWRISHYGFTVDDGPFYYGNYGGEFEAKVKLTGDYKARFDQMGLMVRIDEKHWIKAGVEFVDGNMNISAVVTNEKSDWSVLSLGKKVPFVWVKAVRRLDAIELFYSLDDKNYIMYRNAPFQDNTPVKIGMMAACPDGEGFNAQFDNFSVTPLPDQRRLEWLEKHK</sequence>
<evidence type="ECO:0000313" key="3">
    <source>
        <dbReference type="Proteomes" id="UP000292424"/>
    </source>
</evidence>
<feature type="chain" id="PRO_5024279515" evidence="1">
    <location>
        <begin position="19"/>
        <end position="215"/>
    </location>
</feature>
<name>A0A5P2FXC0_9BACT</name>
<dbReference type="GO" id="GO:0005975">
    <property type="term" value="P:carbohydrate metabolic process"/>
    <property type="evidence" value="ECO:0007669"/>
    <property type="project" value="UniProtKB-ARBA"/>
</dbReference>
<dbReference type="AlphaFoldDB" id="A0A5P2FXC0"/>
<gene>
    <name evidence="2" type="ORF">E0W69_005615</name>
</gene>
<evidence type="ECO:0000256" key="1">
    <source>
        <dbReference type="SAM" id="SignalP"/>
    </source>
</evidence>
<accession>A0A5P2FXC0</accession>
<dbReference type="PIRSF" id="PIRSF022704">
    <property type="entry name" value="UCP022704"/>
    <property type="match status" value="1"/>
</dbReference>
<protein>
    <submittedName>
        <fullName evidence="2">DUF1349 domain-containing protein</fullName>
    </submittedName>
</protein>
<dbReference type="InterPro" id="IPR009784">
    <property type="entry name" value="DUF1349"/>
</dbReference>